<keyword evidence="2" id="KW-1133">Transmembrane helix</keyword>
<evidence type="ECO:0000313" key="3">
    <source>
        <dbReference type="EMBL" id="KAF9530150.1"/>
    </source>
</evidence>
<gene>
    <name evidence="3" type="ORF">CPB83DRAFT_851058</name>
</gene>
<sequence>MASSRLQNLLLILKHILLRIKSWGKHTTRALFLILRRVLVWWRFLRSKVKSGSQATEKKGIQSSSPDNNSREVKSITTLSGERYVECPELSQASRGTLPDENPPFTIAENGETISLKGAAFSLSPYTSARKGAGSAQSLHAQRLSHSHSVISHNASLSSQDLGSELSLASASASTHSGGYEFQLQRSPTHPYGPRRQFSSSDPTVGPSAHRPFELYTEPIQIPSAPSVERLSSIEGTPSINISRSQSPVPRYLNNPRITPTMPECTRRYDRRGTVLMADYGVVIPPLQLDFTTPEAPAGWTRFIHPEGALYFFHNEKRIYTESDLFDNGIFSQLTDDVAEIERFIDINAVPMPDMCLMFIDTEYSHEDKGYRSTYLFVDHRTRSVFFLDAFKASTMAAFDEVWGCKTFMHLGHEIEAQYWYFVQLYPDCLALDTKMVSELRDVLLHSIGDSMSSAFAMPPLNLDDLHKILGLTNSLEKNVGLKSVGSTSLFGRFMYIFAHARFQNFHGETCARLERDVSVHDGISKKPRTWLVKILSPILFSAPDVHLTLLRKMYVDGVLKLPDWEASAKKMNDEWQEFILFATVLLNANVAFLAIQSVDMHVRTSYRGPSQVASYVSVIASIGSIILGLLLIRQNRTKQKGTAMDVAKFLSRREHKERGLETLAILHSLPYALLMWGMVSFLIAFALVCLDDSDNSTRIITVSAFFAMAILVAWCVWSAWESQPADTLTPTPEEQGVDDEKTHLEGLDNASKTTSTDNEHEVSGVQRTLWNWMPDFIRKGSMDSDKTVTAV</sequence>
<feature type="region of interest" description="Disordered" evidence="1">
    <location>
        <begin position="55"/>
        <end position="74"/>
    </location>
</feature>
<evidence type="ECO:0000313" key="4">
    <source>
        <dbReference type="Proteomes" id="UP000807306"/>
    </source>
</evidence>
<feature type="transmembrane region" description="Helical" evidence="2">
    <location>
        <begin position="663"/>
        <end position="688"/>
    </location>
</feature>
<dbReference type="AlphaFoldDB" id="A0A9P6JS37"/>
<evidence type="ECO:0000256" key="1">
    <source>
        <dbReference type="SAM" id="MobiDB-lite"/>
    </source>
</evidence>
<evidence type="ECO:0000256" key="2">
    <source>
        <dbReference type="SAM" id="Phobius"/>
    </source>
</evidence>
<feature type="transmembrane region" description="Helical" evidence="2">
    <location>
        <begin position="700"/>
        <end position="721"/>
    </location>
</feature>
<feature type="transmembrane region" description="Helical" evidence="2">
    <location>
        <begin position="579"/>
        <end position="596"/>
    </location>
</feature>
<name>A0A9P6JS37_9AGAR</name>
<dbReference type="OrthoDB" id="2657661at2759"/>
<proteinExistence type="predicted"/>
<comment type="caution">
    <text evidence="3">The sequence shown here is derived from an EMBL/GenBank/DDBJ whole genome shotgun (WGS) entry which is preliminary data.</text>
</comment>
<feature type="region of interest" description="Disordered" evidence="1">
    <location>
        <begin position="238"/>
        <end position="259"/>
    </location>
</feature>
<keyword evidence="4" id="KW-1185">Reference proteome</keyword>
<keyword evidence="2" id="KW-0472">Membrane</keyword>
<organism evidence="3 4">
    <name type="scientific">Crepidotus variabilis</name>
    <dbReference type="NCBI Taxonomy" id="179855"/>
    <lineage>
        <taxon>Eukaryota</taxon>
        <taxon>Fungi</taxon>
        <taxon>Dikarya</taxon>
        <taxon>Basidiomycota</taxon>
        <taxon>Agaricomycotina</taxon>
        <taxon>Agaricomycetes</taxon>
        <taxon>Agaricomycetidae</taxon>
        <taxon>Agaricales</taxon>
        <taxon>Agaricineae</taxon>
        <taxon>Crepidotaceae</taxon>
        <taxon>Crepidotus</taxon>
    </lineage>
</organism>
<accession>A0A9P6JS37</accession>
<feature type="compositionally biased region" description="Polar residues" evidence="1">
    <location>
        <begin position="55"/>
        <end position="68"/>
    </location>
</feature>
<keyword evidence="2" id="KW-0812">Transmembrane</keyword>
<feature type="transmembrane region" description="Helical" evidence="2">
    <location>
        <begin position="616"/>
        <end position="633"/>
    </location>
</feature>
<dbReference type="EMBL" id="MU157841">
    <property type="protein sequence ID" value="KAF9530150.1"/>
    <property type="molecule type" value="Genomic_DNA"/>
</dbReference>
<feature type="region of interest" description="Disordered" evidence="1">
    <location>
        <begin position="179"/>
        <end position="207"/>
    </location>
</feature>
<feature type="compositionally biased region" description="Polar residues" evidence="1">
    <location>
        <begin position="238"/>
        <end position="248"/>
    </location>
</feature>
<reference evidence="3" key="1">
    <citation type="submission" date="2020-11" db="EMBL/GenBank/DDBJ databases">
        <authorList>
            <consortium name="DOE Joint Genome Institute"/>
            <person name="Ahrendt S."/>
            <person name="Riley R."/>
            <person name="Andreopoulos W."/>
            <person name="Labutti K."/>
            <person name="Pangilinan J."/>
            <person name="Ruiz-Duenas F.J."/>
            <person name="Barrasa J.M."/>
            <person name="Sanchez-Garcia M."/>
            <person name="Camarero S."/>
            <person name="Miyauchi S."/>
            <person name="Serrano A."/>
            <person name="Linde D."/>
            <person name="Babiker R."/>
            <person name="Drula E."/>
            <person name="Ayuso-Fernandez I."/>
            <person name="Pacheco R."/>
            <person name="Padilla G."/>
            <person name="Ferreira P."/>
            <person name="Barriuso J."/>
            <person name="Kellner H."/>
            <person name="Castanera R."/>
            <person name="Alfaro M."/>
            <person name="Ramirez L."/>
            <person name="Pisabarro A.G."/>
            <person name="Kuo A."/>
            <person name="Tritt A."/>
            <person name="Lipzen A."/>
            <person name="He G."/>
            <person name="Yan M."/>
            <person name="Ng V."/>
            <person name="Cullen D."/>
            <person name="Martin F."/>
            <person name="Rosso M.-N."/>
            <person name="Henrissat B."/>
            <person name="Hibbett D."/>
            <person name="Martinez A.T."/>
            <person name="Grigoriev I.V."/>
        </authorList>
    </citation>
    <scope>NUCLEOTIDE SEQUENCE</scope>
    <source>
        <strain evidence="3">CBS 506.95</strain>
    </source>
</reference>
<dbReference type="Proteomes" id="UP000807306">
    <property type="component" value="Unassembled WGS sequence"/>
</dbReference>
<protein>
    <submittedName>
        <fullName evidence="3">Uncharacterized protein</fullName>
    </submittedName>
</protein>